<dbReference type="PANTHER" id="PTHR30250">
    <property type="entry name" value="PST FAMILY PREDICTED COLANIC ACID TRANSPORTER"/>
    <property type="match status" value="1"/>
</dbReference>
<dbReference type="RefSeq" id="WP_086943490.1">
    <property type="nucleotide sequence ID" value="NZ_FONM01000026.1"/>
</dbReference>
<dbReference type="STRING" id="43064.SAMN04488086_1265"/>
<dbReference type="Proteomes" id="UP000195985">
    <property type="component" value="Unassembled WGS sequence"/>
</dbReference>
<accession>A0A1W1IIQ8</accession>
<feature type="transmembrane region" description="Helical" evidence="6">
    <location>
        <begin position="127"/>
        <end position="151"/>
    </location>
</feature>
<dbReference type="Pfam" id="PF01943">
    <property type="entry name" value="Polysacc_synt"/>
    <property type="match status" value="1"/>
</dbReference>
<comment type="subcellular location">
    <subcellularLocation>
        <location evidence="1">Cell membrane</location>
        <topology evidence="1">Multi-pass membrane protein</topology>
    </subcellularLocation>
</comment>
<feature type="transmembrane region" description="Helical" evidence="6">
    <location>
        <begin position="12"/>
        <end position="30"/>
    </location>
</feature>
<feature type="transmembrane region" description="Helical" evidence="6">
    <location>
        <begin position="432"/>
        <end position="454"/>
    </location>
</feature>
<feature type="transmembrane region" description="Helical" evidence="6">
    <location>
        <begin position="42"/>
        <end position="60"/>
    </location>
</feature>
<feature type="transmembrane region" description="Helical" evidence="6">
    <location>
        <begin position="81"/>
        <end position="107"/>
    </location>
</feature>
<dbReference type="EMBL" id="FWEY01000009">
    <property type="protein sequence ID" value="SLM52739.1"/>
    <property type="molecule type" value="Genomic_DNA"/>
</dbReference>
<feature type="transmembrane region" description="Helical" evidence="6">
    <location>
        <begin position="272"/>
        <end position="292"/>
    </location>
</feature>
<organism evidence="7 8">
    <name type="scientific">Trichococcus pasteurii</name>
    <dbReference type="NCBI Taxonomy" id="43064"/>
    <lineage>
        <taxon>Bacteria</taxon>
        <taxon>Bacillati</taxon>
        <taxon>Bacillota</taxon>
        <taxon>Bacilli</taxon>
        <taxon>Lactobacillales</taxon>
        <taxon>Carnobacteriaceae</taxon>
        <taxon>Trichococcus</taxon>
    </lineage>
</organism>
<keyword evidence="5 6" id="KW-0472">Membrane</keyword>
<keyword evidence="4 6" id="KW-1133">Transmembrane helix</keyword>
<dbReference type="InterPro" id="IPR050833">
    <property type="entry name" value="Poly_Biosynth_Transport"/>
</dbReference>
<evidence type="ECO:0000256" key="1">
    <source>
        <dbReference type="ARBA" id="ARBA00004651"/>
    </source>
</evidence>
<evidence type="ECO:0000256" key="6">
    <source>
        <dbReference type="SAM" id="Phobius"/>
    </source>
</evidence>
<dbReference type="AlphaFoldDB" id="A0A1W1IIQ8"/>
<keyword evidence="2" id="KW-1003">Cell membrane</keyword>
<feature type="transmembrane region" description="Helical" evidence="6">
    <location>
        <begin position="375"/>
        <end position="394"/>
    </location>
</feature>
<evidence type="ECO:0000256" key="3">
    <source>
        <dbReference type="ARBA" id="ARBA00022692"/>
    </source>
</evidence>
<gene>
    <name evidence="7" type="ORF">TPAS_2446</name>
</gene>
<dbReference type="InterPro" id="IPR002797">
    <property type="entry name" value="Polysacc_synth"/>
</dbReference>
<feature type="transmembrane region" description="Helical" evidence="6">
    <location>
        <begin position="163"/>
        <end position="181"/>
    </location>
</feature>
<keyword evidence="8" id="KW-1185">Reference proteome</keyword>
<evidence type="ECO:0000256" key="4">
    <source>
        <dbReference type="ARBA" id="ARBA00022989"/>
    </source>
</evidence>
<dbReference type="GO" id="GO:0005886">
    <property type="term" value="C:plasma membrane"/>
    <property type="evidence" value="ECO:0007669"/>
    <property type="project" value="UniProtKB-SubCell"/>
</dbReference>
<sequence length="509" mass="57539">MKVNQLKAGAALSYASMVIGYIVSIIYTPMMLRLLGQSEYGLYNLVASIVAYLGVLNFGFGSTYMRYYTRYKVLNDREKIAALNGMFLIIFSIIGLIAVIAGAILAFNTELIFGVELTDNELSRAKILMIILVLNLAISFPSIVFNSHIIANEEFVFQKFIQMIKTVINPFIILPILLMGYGSVGMVVVTTIFNLIIEITNMTFCIKKLNMKFSFRSLEIKLMKEMTIFSSYIFLYMVVDQINWNVDKFILGRHKGTSEVAIYSIGAQLNTYLISISTVISSVFIPRVNSIVAKNSKDRELTTLFIKIGRIQYIFVLLVIIGFIVFGRSFINLWAGENYLVSYYVATVLMIPMLTSLIQNIGIEIRKAQNKHKTAAFFMTLVACINILISIPLAKYYGAIGSAIGTSIAVIINQIFINVYYHKVIGLDILLFWKEIIQLSKGAFIPICTAIVMMMNKNHFADLTFLLLAIPFSVLYLLSMYKFGLNNFEKKLFFNDNLKKLSITNLRKS</sequence>
<feature type="transmembrane region" description="Helical" evidence="6">
    <location>
        <begin position="460"/>
        <end position="481"/>
    </location>
</feature>
<name>A0A1W1IIQ8_9LACT</name>
<evidence type="ECO:0000256" key="2">
    <source>
        <dbReference type="ARBA" id="ARBA00022475"/>
    </source>
</evidence>
<feature type="transmembrane region" description="Helical" evidence="6">
    <location>
        <begin position="400"/>
        <end position="420"/>
    </location>
</feature>
<evidence type="ECO:0000313" key="8">
    <source>
        <dbReference type="Proteomes" id="UP000195985"/>
    </source>
</evidence>
<dbReference type="PANTHER" id="PTHR30250:SF26">
    <property type="entry name" value="PSMA PROTEIN"/>
    <property type="match status" value="1"/>
</dbReference>
<reference evidence="8" key="1">
    <citation type="submission" date="2016-04" db="EMBL/GenBank/DDBJ databases">
        <authorList>
            <person name="Strepis N."/>
        </authorList>
    </citation>
    <scope>NUCLEOTIDE SEQUENCE [LARGE SCALE GENOMIC DNA]</scope>
</reference>
<dbReference type="OrthoDB" id="5751261at2"/>
<keyword evidence="3 6" id="KW-0812">Transmembrane</keyword>
<protein>
    <submittedName>
        <fullName evidence="7">Polysaccharide biosynthesis protein</fullName>
    </submittedName>
</protein>
<evidence type="ECO:0000313" key="7">
    <source>
        <dbReference type="EMBL" id="SLM52739.1"/>
    </source>
</evidence>
<proteinExistence type="predicted"/>
<feature type="transmembrane region" description="Helical" evidence="6">
    <location>
        <begin position="341"/>
        <end position="363"/>
    </location>
</feature>
<evidence type="ECO:0000256" key="5">
    <source>
        <dbReference type="ARBA" id="ARBA00023136"/>
    </source>
</evidence>
<feature type="transmembrane region" description="Helical" evidence="6">
    <location>
        <begin position="313"/>
        <end position="335"/>
    </location>
</feature>